<evidence type="ECO:0008006" key="3">
    <source>
        <dbReference type="Google" id="ProtNLM"/>
    </source>
</evidence>
<keyword evidence="2" id="KW-1185">Reference proteome</keyword>
<dbReference type="OrthoDB" id="943438at2"/>
<dbReference type="Proteomes" id="UP000075606">
    <property type="component" value="Unassembled WGS sequence"/>
</dbReference>
<sequence>MQRISTPKIGSAICIAVLLLLSSSAFGQKVERESRIKSPEVPEKALEYIEQTSLDKVKWYRETGLESISFEAKFKHERRWYSVEFSEEGVLEDIEIEIDLHQVPEPTRESIDKYLEAEFKRHRIKKVQIQYKQTSLQALIKEEVSKTDSPHAFELVVKGKKSRLMKLWEVAFSSTGKYISIDQILNRNSTHLEY</sequence>
<evidence type="ECO:0000313" key="2">
    <source>
        <dbReference type="Proteomes" id="UP000075606"/>
    </source>
</evidence>
<dbReference type="AlphaFoldDB" id="A0A150X684"/>
<dbReference type="STRING" id="333140.AWW68_15950"/>
<dbReference type="EMBL" id="LRPC01000028">
    <property type="protein sequence ID" value="KYG74142.1"/>
    <property type="molecule type" value="Genomic_DNA"/>
</dbReference>
<reference evidence="1 2" key="1">
    <citation type="submission" date="2016-01" db="EMBL/GenBank/DDBJ databases">
        <title>Genome sequencing of Roseivirga spongicola UST030701-084.</title>
        <authorList>
            <person name="Selvaratnam C."/>
            <person name="Thevarajoo S."/>
            <person name="Goh K.M."/>
            <person name="Ee R."/>
            <person name="Chan K.-G."/>
            <person name="Chong C.S."/>
        </authorList>
    </citation>
    <scope>NUCLEOTIDE SEQUENCE [LARGE SCALE GENOMIC DNA]</scope>
    <source>
        <strain evidence="1 2">UST030701-084</strain>
    </source>
</reference>
<dbReference type="RefSeq" id="WP_068223676.1">
    <property type="nucleotide sequence ID" value="NZ_CP139724.1"/>
</dbReference>
<name>A0A150X684_9BACT</name>
<comment type="caution">
    <text evidence="1">The sequence shown here is derived from an EMBL/GenBank/DDBJ whole genome shotgun (WGS) entry which is preliminary data.</text>
</comment>
<organism evidence="1 2">
    <name type="scientific">Roseivirga spongicola</name>
    <dbReference type="NCBI Taxonomy" id="333140"/>
    <lineage>
        <taxon>Bacteria</taxon>
        <taxon>Pseudomonadati</taxon>
        <taxon>Bacteroidota</taxon>
        <taxon>Cytophagia</taxon>
        <taxon>Cytophagales</taxon>
        <taxon>Roseivirgaceae</taxon>
        <taxon>Roseivirga</taxon>
    </lineage>
</organism>
<proteinExistence type="predicted"/>
<dbReference type="SUPFAM" id="SSF160574">
    <property type="entry name" value="BT0923-like"/>
    <property type="match status" value="1"/>
</dbReference>
<accession>A0A150X684</accession>
<protein>
    <recommendedName>
        <fullName evidence="3">PepSY domain-containing protein</fullName>
    </recommendedName>
</protein>
<evidence type="ECO:0000313" key="1">
    <source>
        <dbReference type="EMBL" id="KYG74142.1"/>
    </source>
</evidence>
<gene>
    <name evidence="1" type="ORF">AWW68_15950</name>
</gene>